<evidence type="ECO:0000259" key="1">
    <source>
        <dbReference type="PROSITE" id="PS51153"/>
    </source>
</evidence>
<evidence type="ECO:0000313" key="3">
    <source>
        <dbReference type="Proteomes" id="UP001558713"/>
    </source>
</evidence>
<sequence length="523" mass="59746">MSISDLASLIGGAALGGPFSEFFKRLIEEAKKVKDFKPVSEDLASTMERLVPIFNEIDSMQQGTNYPGSGDLKVLMETIEQAVKMVRKCSSVQWYRIDKKAYYTRKIRAINQDLLRFCQTELQLIQYRNQLKSMQMLATLVTNLLLNENEFANILKRYNGLLSHAMNPSCSICDGCNSMIEHASPVNVLHPECFCCDVCHKPIANHELEDNVSNSGGRFHKSCYGLNCYVCEEKIPLTAEGIIKYNEHPFWKEKYCPSHEDDGTAKCCSCERLEPRGTNYVMLGDYRWLCLECMESSVMDTYECHSLHLEIRDFFEGLFFKVEKEFPLLLVEQQALNKAEEKEKIDSRLAAVTRGLCLSEEHTVTSIKRRPRMGPDNQLIEMVTETQTVSGSEVTGILIIYGLPRLLTGSILAREMMHAWLRLNGHGNLNKVLKEGICLVVGLMWLQSQIYATTDAYDTNDPSKNGECPVFERKLMWFCKNQIEGDESPLYRDGLRQVHQMFVSNQYNLKDTLKHIISVSSFF</sequence>
<gene>
    <name evidence="2" type="ORF">V5N11_029506</name>
</gene>
<dbReference type="Proteomes" id="UP001558713">
    <property type="component" value="Unassembled WGS sequence"/>
</dbReference>
<evidence type="ECO:0000313" key="2">
    <source>
        <dbReference type="EMBL" id="KAL1204310.1"/>
    </source>
</evidence>
<proteinExistence type="predicted"/>
<protein>
    <submittedName>
        <fullName evidence="2">Protein DA1-related 3</fullName>
    </submittedName>
</protein>
<dbReference type="Pfam" id="PF12315">
    <property type="entry name" value="DA1-like"/>
    <property type="match status" value="1"/>
</dbReference>
<dbReference type="CDD" id="cd09396">
    <property type="entry name" value="LIM_DA1"/>
    <property type="match status" value="1"/>
</dbReference>
<accession>A0ABD1AX76</accession>
<dbReference type="Pfam" id="PF05659">
    <property type="entry name" value="RPW8"/>
    <property type="match status" value="1"/>
</dbReference>
<reference evidence="2 3" key="1">
    <citation type="submission" date="2024-04" db="EMBL/GenBank/DDBJ databases">
        <title>Genome assembly C_amara_ONT_v2.</title>
        <authorList>
            <person name="Yant L."/>
            <person name="Moore C."/>
            <person name="Slenker M."/>
        </authorList>
    </citation>
    <scope>NUCLEOTIDE SEQUENCE [LARGE SCALE GENOMIC DNA]</scope>
    <source>
        <tissue evidence="2">Leaf</tissue>
    </source>
</reference>
<organism evidence="2 3">
    <name type="scientific">Cardamine amara subsp. amara</name>
    <dbReference type="NCBI Taxonomy" id="228776"/>
    <lineage>
        <taxon>Eukaryota</taxon>
        <taxon>Viridiplantae</taxon>
        <taxon>Streptophyta</taxon>
        <taxon>Embryophyta</taxon>
        <taxon>Tracheophyta</taxon>
        <taxon>Spermatophyta</taxon>
        <taxon>Magnoliopsida</taxon>
        <taxon>eudicotyledons</taxon>
        <taxon>Gunneridae</taxon>
        <taxon>Pentapetalae</taxon>
        <taxon>rosids</taxon>
        <taxon>malvids</taxon>
        <taxon>Brassicales</taxon>
        <taxon>Brassicaceae</taxon>
        <taxon>Cardamineae</taxon>
        <taxon>Cardamine</taxon>
    </lineage>
</organism>
<dbReference type="PROSITE" id="PS51153">
    <property type="entry name" value="RPW8"/>
    <property type="match status" value="1"/>
</dbReference>
<dbReference type="AlphaFoldDB" id="A0ABD1AX76"/>
<feature type="domain" description="RPW8" evidence="1">
    <location>
        <begin position="1"/>
        <end position="156"/>
    </location>
</feature>
<dbReference type="PANTHER" id="PTHR24209">
    <property type="entry name" value="PROTEIN DA1-RELATED 2"/>
    <property type="match status" value="1"/>
</dbReference>
<dbReference type="EMBL" id="JBANAX010000541">
    <property type="protein sequence ID" value="KAL1204310.1"/>
    <property type="molecule type" value="Genomic_DNA"/>
</dbReference>
<dbReference type="InterPro" id="IPR022087">
    <property type="entry name" value="DA1-like_dom"/>
</dbReference>
<dbReference type="PANTHER" id="PTHR24209:SF25">
    <property type="entry name" value="PROTEIN DA1-RELATED 1"/>
    <property type="match status" value="1"/>
</dbReference>
<dbReference type="InterPro" id="IPR008808">
    <property type="entry name" value="Powdery_mildew-R_dom"/>
</dbReference>
<dbReference type="InterPro" id="IPR045218">
    <property type="entry name" value="DA1-like"/>
</dbReference>
<comment type="caution">
    <text evidence="2">The sequence shown here is derived from an EMBL/GenBank/DDBJ whole genome shotgun (WGS) entry which is preliminary data.</text>
</comment>
<name>A0ABD1AX76_CARAN</name>
<keyword evidence="3" id="KW-1185">Reference proteome</keyword>